<gene>
    <name evidence="1" type="ORF">S12H4_12268</name>
</gene>
<dbReference type="EMBL" id="BARW01005764">
    <property type="protein sequence ID" value="GAI83005.1"/>
    <property type="molecule type" value="Genomic_DNA"/>
</dbReference>
<protein>
    <submittedName>
        <fullName evidence="1">Uncharacterized protein</fullName>
    </submittedName>
</protein>
<proteinExistence type="predicted"/>
<name>X1T626_9ZZZZ</name>
<dbReference type="AlphaFoldDB" id="X1T626"/>
<reference evidence="1" key="1">
    <citation type="journal article" date="2014" name="Front. Microbiol.">
        <title>High frequency of phylogenetically diverse reductive dehalogenase-homologous genes in deep subseafloor sedimentary metagenomes.</title>
        <authorList>
            <person name="Kawai M."/>
            <person name="Futagami T."/>
            <person name="Toyoda A."/>
            <person name="Takaki Y."/>
            <person name="Nishi S."/>
            <person name="Hori S."/>
            <person name="Arai W."/>
            <person name="Tsubouchi T."/>
            <person name="Morono Y."/>
            <person name="Uchiyama I."/>
            <person name="Ito T."/>
            <person name="Fujiyama A."/>
            <person name="Inagaki F."/>
            <person name="Takami H."/>
        </authorList>
    </citation>
    <scope>NUCLEOTIDE SEQUENCE</scope>
    <source>
        <strain evidence="1">Expedition CK06-06</strain>
    </source>
</reference>
<sequence>MTEEQAKKLAEEHWKWLEPLLHELYVGAFIHGAKHEKGGPDAKSPSR</sequence>
<evidence type="ECO:0000313" key="1">
    <source>
        <dbReference type="EMBL" id="GAI83005.1"/>
    </source>
</evidence>
<organism evidence="1">
    <name type="scientific">marine sediment metagenome</name>
    <dbReference type="NCBI Taxonomy" id="412755"/>
    <lineage>
        <taxon>unclassified sequences</taxon>
        <taxon>metagenomes</taxon>
        <taxon>ecological metagenomes</taxon>
    </lineage>
</organism>
<comment type="caution">
    <text evidence="1">The sequence shown here is derived from an EMBL/GenBank/DDBJ whole genome shotgun (WGS) entry which is preliminary data.</text>
</comment>
<accession>X1T626</accession>